<dbReference type="InterPro" id="IPR043970">
    <property type="entry name" value="FUZ/MON1/HPS1_longin_3"/>
</dbReference>
<evidence type="ECO:0000259" key="5">
    <source>
        <dbReference type="Pfam" id="PF19038"/>
    </source>
</evidence>
<dbReference type="PRINTS" id="PR01546">
    <property type="entry name" value="YEAST73DUF"/>
</dbReference>
<dbReference type="Pfam" id="PF19036">
    <property type="entry name" value="Fuz_longin_1"/>
    <property type="match status" value="1"/>
</dbReference>
<reference evidence="6 7" key="1">
    <citation type="journal article" date="2024" name="G3 (Bethesda)">
        <title>Genome assembly of Hibiscus sabdariffa L. provides insights into metabolisms of medicinal natural products.</title>
        <authorList>
            <person name="Kim T."/>
        </authorList>
    </citation>
    <scope>NUCLEOTIDE SEQUENCE [LARGE SCALE GENOMIC DNA]</scope>
    <source>
        <strain evidence="6">TK-2024</strain>
        <tissue evidence="6">Old leaves</tissue>
    </source>
</reference>
<gene>
    <name evidence="6" type="ORF">V6N12_039606</name>
</gene>
<feature type="domain" description="FUZ/MON1/HPS1 third Longin" evidence="5">
    <location>
        <begin position="479"/>
        <end position="574"/>
    </location>
</feature>
<keyword evidence="7" id="KW-1185">Reference proteome</keyword>
<dbReference type="InterPro" id="IPR004353">
    <property type="entry name" value="Mon1"/>
</dbReference>
<dbReference type="InterPro" id="IPR043972">
    <property type="entry name" value="FUZ/MON1/HPS1_longin_1"/>
</dbReference>
<name>A0ABR2E4R2_9ROSI</name>
<dbReference type="InterPro" id="IPR043971">
    <property type="entry name" value="FUZ/MON1/HPS1_longin_2"/>
</dbReference>
<evidence type="ECO:0000259" key="4">
    <source>
        <dbReference type="Pfam" id="PF19037"/>
    </source>
</evidence>
<feature type="compositionally biased region" description="Acidic residues" evidence="2">
    <location>
        <begin position="65"/>
        <end position="80"/>
    </location>
</feature>
<feature type="region of interest" description="Disordered" evidence="2">
    <location>
        <begin position="441"/>
        <end position="470"/>
    </location>
</feature>
<evidence type="ECO:0000313" key="7">
    <source>
        <dbReference type="Proteomes" id="UP001472677"/>
    </source>
</evidence>
<accession>A0ABR2E4R2</accession>
<feature type="compositionally biased region" description="Low complexity" evidence="2">
    <location>
        <begin position="1"/>
        <end position="12"/>
    </location>
</feature>
<dbReference type="PANTHER" id="PTHR13027">
    <property type="entry name" value="SAND PROTEIN-RELATED"/>
    <property type="match status" value="1"/>
</dbReference>
<evidence type="ECO:0000259" key="3">
    <source>
        <dbReference type="Pfam" id="PF19036"/>
    </source>
</evidence>
<evidence type="ECO:0000256" key="1">
    <source>
        <dbReference type="RuleBase" id="RU367048"/>
    </source>
</evidence>
<feature type="region of interest" description="Disordered" evidence="2">
    <location>
        <begin position="1"/>
        <end position="23"/>
    </location>
</feature>
<comment type="function">
    <text evidence="1">Plays an important role in membrane trafficking through the secretory apparatus.</text>
</comment>
<dbReference type="Pfam" id="PF19038">
    <property type="entry name" value="Fuz_longin_3"/>
    <property type="match status" value="1"/>
</dbReference>
<dbReference type="EMBL" id="JBBPBM010000020">
    <property type="protein sequence ID" value="KAK8550927.1"/>
    <property type="molecule type" value="Genomic_DNA"/>
</dbReference>
<evidence type="ECO:0000256" key="2">
    <source>
        <dbReference type="SAM" id="MobiDB-lite"/>
    </source>
</evidence>
<feature type="compositionally biased region" description="Low complexity" evidence="2">
    <location>
        <begin position="81"/>
        <end position="91"/>
    </location>
</feature>
<organism evidence="6 7">
    <name type="scientific">Hibiscus sabdariffa</name>
    <name type="common">roselle</name>
    <dbReference type="NCBI Taxonomy" id="183260"/>
    <lineage>
        <taxon>Eukaryota</taxon>
        <taxon>Viridiplantae</taxon>
        <taxon>Streptophyta</taxon>
        <taxon>Embryophyta</taxon>
        <taxon>Tracheophyta</taxon>
        <taxon>Spermatophyta</taxon>
        <taxon>Magnoliopsida</taxon>
        <taxon>eudicotyledons</taxon>
        <taxon>Gunneridae</taxon>
        <taxon>Pentapetalae</taxon>
        <taxon>rosids</taxon>
        <taxon>malvids</taxon>
        <taxon>Malvales</taxon>
        <taxon>Malvaceae</taxon>
        <taxon>Malvoideae</taxon>
        <taxon>Hibiscus</taxon>
    </lineage>
</organism>
<feature type="region of interest" description="Disordered" evidence="2">
    <location>
        <begin position="36"/>
        <end position="107"/>
    </location>
</feature>
<proteinExistence type="inferred from homology"/>
<sequence length="776" mass="85303">MSSDSSPSSSISGGLTDLNSDPKLIGKRFDMLTLNEPAELERNHPGNRNGIADGSLNPERNSNVAEDDDRLLVEDQENFGEEGLSSPSSSGYAGGRGSSSGTSPSRIGEAVEINDNEIQELRNDSSLGGISDSHASSWVSGKRHVDGDDASISWRKRKKHFFILSNSGKPIYSRYGDEHKLAGFSATLQAIISFVENGGDSVKLVKAGKHQVVFLVKGPIYLVCISCKDEPFESLRGQLELIYGQLILILTKSINRCFEKNSKFDMTPLLGGTDVIFSSLIHLFGWNPATFLHAYTCLPLAYGTRQAAGAILQNVADSGVLFAILMCKHKVISLVGAQKASLHPDDMLLLSNFVFSSESFRTSESFLPVCLPRYNPMAFLYAYVHFLDVNTYLMLLTTSSDAFYHLKESRIRIEAVLLKSNVLSEVQRSVIDGGMRVEDLPVDPLPRSGSSPHLGKQRLTSDSPERPREPFVGIGGPAGLWHFIYRSIYLEQYVSSEFSPPFNSLCQQKRLYRAYQRLYASMHNKGIGPHKTQFRRDENYVLLCWVTQDFEFYAAFDPLADKALAIKTCNRVTKGAGAGEWSDSCKRFSFMEAVKEIKPQTFLMGRWPSYELNLLKSQSSIATVYTFRSGLGNQPVFRGTVGLAGSAFTGEPAGKQETSRKECCHGSLDISKTIKVVPRSQLMSATPNGCHHCKYKHLKATLFVKQLLMSPSGNSGHLAMGHGNAPPVTITAVPVFSAPPRPPALQLASSFSTIIIYTPNPSAASSIHMSCFTFHH</sequence>
<comment type="caution">
    <text evidence="6">The sequence shown here is derived from an EMBL/GenBank/DDBJ whole genome shotgun (WGS) entry which is preliminary data.</text>
</comment>
<feature type="domain" description="FUZ/MON1/HPS1 first Longin" evidence="3">
    <location>
        <begin position="159"/>
        <end position="280"/>
    </location>
</feature>
<comment type="similarity">
    <text evidence="1">Belongs to the MON1/SAND family.</text>
</comment>
<protein>
    <recommendedName>
        <fullName evidence="1">Vacuolar fusion protein MON1 homolog</fullName>
    </recommendedName>
</protein>
<dbReference type="PANTHER" id="PTHR13027:SF7">
    <property type="entry name" value="VACUOLAR FUSION PROTEIN MON1 HOMOLOG"/>
    <property type="match status" value="1"/>
</dbReference>
<feature type="domain" description="FUZ/MON1/HPS1 second Longin" evidence="4">
    <location>
        <begin position="319"/>
        <end position="412"/>
    </location>
</feature>
<dbReference type="Proteomes" id="UP001472677">
    <property type="component" value="Unassembled WGS sequence"/>
</dbReference>
<dbReference type="Pfam" id="PF19037">
    <property type="entry name" value="Fuz_longin_2"/>
    <property type="match status" value="1"/>
</dbReference>
<evidence type="ECO:0000313" key="6">
    <source>
        <dbReference type="EMBL" id="KAK8550927.1"/>
    </source>
</evidence>